<keyword evidence="4 6" id="KW-1133">Transmembrane helix</keyword>
<dbReference type="GO" id="GO:0005886">
    <property type="term" value="C:plasma membrane"/>
    <property type="evidence" value="ECO:0007669"/>
    <property type="project" value="TreeGrafter"/>
</dbReference>
<feature type="transmembrane region" description="Helical" evidence="6">
    <location>
        <begin position="106"/>
        <end position="124"/>
    </location>
</feature>
<feature type="transmembrane region" description="Helical" evidence="6">
    <location>
        <begin position="217"/>
        <end position="241"/>
    </location>
</feature>
<feature type="transmembrane region" description="Helical" evidence="6">
    <location>
        <begin position="368"/>
        <end position="389"/>
    </location>
</feature>
<dbReference type="PROSITE" id="PS50850">
    <property type="entry name" value="MFS"/>
    <property type="match status" value="1"/>
</dbReference>
<evidence type="ECO:0000313" key="9">
    <source>
        <dbReference type="Proteomes" id="UP000807469"/>
    </source>
</evidence>
<dbReference type="GO" id="GO:0022857">
    <property type="term" value="F:transmembrane transporter activity"/>
    <property type="evidence" value="ECO:0007669"/>
    <property type="project" value="InterPro"/>
</dbReference>
<feature type="transmembrane region" description="Helical" evidence="6">
    <location>
        <begin position="39"/>
        <end position="63"/>
    </location>
</feature>
<keyword evidence="9" id="KW-1185">Reference proteome</keyword>
<dbReference type="PANTHER" id="PTHR23502:SF51">
    <property type="entry name" value="QUINIDINE RESISTANCE PROTEIN 1-RELATED"/>
    <property type="match status" value="1"/>
</dbReference>
<protein>
    <submittedName>
        <fullName evidence="8">MFS general substrate transporter</fullName>
    </submittedName>
</protein>
<feature type="domain" description="Major facilitator superfamily (MFS) profile" evidence="7">
    <location>
        <begin position="1"/>
        <end position="393"/>
    </location>
</feature>
<evidence type="ECO:0000259" key="7">
    <source>
        <dbReference type="PROSITE" id="PS50850"/>
    </source>
</evidence>
<feature type="transmembrane region" description="Helical" evidence="6">
    <location>
        <begin position="15"/>
        <end position="33"/>
    </location>
</feature>
<keyword evidence="5 6" id="KW-0472">Membrane</keyword>
<evidence type="ECO:0000256" key="3">
    <source>
        <dbReference type="ARBA" id="ARBA00022692"/>
    </source>
</evidence>
<evidence type="ECO:0000256" key="6">
    <source>
        <dbReference type="SAM" id="Phobius"/>
    </source>
</evidence>
<dbReference type="EMBL" id="MU155229">
    <property type="protein sequence ID" value="KAF9478689.1"/>
    <property type="molecule type" value="Genomic_DNA"/>
</dbReference>
<evidence type="ECO:0000256" key="2">
    <source>
        <dbReference type="ARBA" id="ARBA00022448"/>
    </source>
</evidence>
<feature type="transmembrane region" description="Helical" evidence="6">
    <location>
        <begin position="303"/>
        <end position="324"/>
    </location>
</feature>
<dbReference type="Proteomes" id="UP000807469">
    <property type="component" value="Unassembled WGS sequence"/>
</dbReference>
<evidence type="ECO:0000256" key="1">
    <source>
        <dbReference type="ARBA" id="ARBA00004141"/>
    </source>
</evidence>
<dbReference type="Gene3D" id="1.20.1250.20">
    <property type="entry name" value="MFS general substrate transporter like domains"/>
    <property type="match status" value="1"/>
</dbReference>
<dbReference type="SUPFAM" id="SSF103473">
    <property type="entry name" value="MFS general substrate transporter"/>
    <property type="match status" value="1"/>
</dbReference>
<organism evidence="8 9">
    <name type="scientific">Pholiota conissans</name>
    <dbReference type="NCBI Taxonomy" id="109636"/>
    <lineage>
        <taxon>Eukaryota</taxon>
        <taxon>Fungi</taxon>
        <taxon>Dikarya</taxon>
        <taxon>Basidiomycota</taxon>
        <taxon>Agaricomycotina</taxon>
        <taxon>Agaricomycetes</taxon>
        <taxon>Agaricomycetidae</taxon>
        <taxon>Agaricales</taxon>
        <taxon>Agaricineae</taxon>
        <taxon>Strophariaceae</taxon>
        <taxon>Pholiota</taxon>
    </lineage>
</organism>
<feature type="transmembrane region" description="Helical" evidence="6">
    <location>
        <begin position="75"/>
        <end position="94"/>
    </location>
</feature>
<keyword evidence="3 6" id="KW-0812">Transmembrane</keyword>
<dbReference type="AlphaFoldDB" id="A0A9P6CZV4"/>
<reference evidence="8" key="1">
    <citation type="submission" date="2020-11" db="EMBL/GenBank/DDBJ databases">
        <authorList>
            <consortium name="DOE Joint Genome Institute"/>
            <person name="Ahrendt S."/>
            <person name="Riley R."/>
            <person name="Andreopoulos W."/>
            <person name="Labutti K."/>
            <person name="Pangilinan J."/>
            <person name="Ruiz-Duenas F.J."/>
            <person name="Barrasa J.M."/>
            <person name="Sanchez-Garcia M."/>
            <person name="Camarero S."/>
            <person name="Miyauchi S."/>
            <person name="Serrano A."/>
            <person name="Linde D."/>
            <person name="Babiker R."/>
            <person name="Drula E."/>
            <person name="Ayuso-Fernandez I."/>
            <person name="Pacheco R."/>
            <person name="Padilla G."/>
            <person name="Ferreira P."/>
            <person name="Barriuso J."/>
            <person name="Kellner H."/>
            <person name="Castanera R."/>
            <person name="Alfaro M."/>
            <person name="Ramirez L."/>
            <person name="Pisabarro A.G."/>
            <person name="Kuo A."/>
            <person name="Tritt A."/>
            <person name="Lipzen A."/>
            <person name="He G."/>
            <person name="Yan M."/>
            <person name="Ng V."/>
            <person name="Cullen D."/>
            <person name="Martin F."/>
            <person name="Rosso M.-N."/>
            <person name="Henrissat B."/>
            <person name="Hibbett D."/>
            <person name="Martinez A.T."/>
            <person name="Grigoriev I.V."/>
        </authorList>
    </citation>
    <scope>NUCLEOTIDE SEQUENCE</scope>
    <source>
        <strain evidence="8">CIRM-BRFM 674</strain>
    </source>
</reference>
<evidence type="ECO:0000256" key="4">
    <source>
        <dbReference type="ARBA" id="ARBA00022989"/>
    </source>
</evidence>
<dbReference type="Gene3D" id="1.20.1720.10">
    <property type="entry name" value="Multidrug resistance protein D"/>
    <property type="match status" value="1"/>
</dbReference>
<evidence type="ECO:0000256" key="5">
    <source>
        <dbReference type="ARBA" id="ARBA00023136"/>
    </source>
</evidence>
<gene>
    <name evidence="8" type="ORF">BDN70DRAFT_835710</name>
</gene>
<comment type="subcellular location">
    <subcellularLocation>
        <location evidence="1">Membrane</location>
        <topology evidence="1">Multi-pass membrane protein</topology>
    </subcellularLocation>
</comment>
<comment type="caution">
    <text evidence="8">The sequence shown here is derived from an EMBL/GenBank/DDBJ whole genome shotgun (WGS) entry which is preliminary data.</text>
</comment>
<dbReference type="Pfam" id="PF07690">
    <property type="entry name" value="MFS_1"/>
    <property type="match status" value="1"/>
</dbReference>
<dbReference type="OrthoDB" id="440553at2759"/>
<sequence length="421" mass="44969">MLWGPVSDHVGRRPISAACLLILTLSCIGLALVPTSDFWLLILLRCLQAAGSASTIAIGAGVVGDISTRAERGGFYGVFTIGPMVGPAIGPVIGGALSGSLGWRSLFWFLVIAAALCFVIIILFQPETLRSITESSRANIPIIYKPVLPIIGRGCKAPPPPSSEPKIKVPKNPFALFLNPDVDVLLFLSAIGCAVYYGVIATISTLFVTAYPHLNETTIGLCYLSIGGGMVIGSSLTGRILDKEYRRYKAKAEAHFGEGTLNLAHEANFPLEKARLRLMPIYIIVMAACSAGYGWAIQTRVNIAVPLILHFIFGYTGIAIMNVASTLMIDLVPGQSSSVTACNNLIRCTLSAVLVSVIELILKGIGIGWTYVLLAGILVCSVPAVYLSIKIGPKYRVKRLQKREDALARLIEVDGANKTEA</sequence>
<name>A0A9P6CZV4_9AGAR</name>
<dbReference type="PANTHER" id="PTHR23502">
    <property type="entry name" value="MAJOR FACILITATOR SUPERFAMILY"/>
    <property type="match status" value="1"/>
</dbReference>
<proteinExistence type="predicted"/>
<evidence type="ECO:0000313" key="8">
    <source>
        <dbReference type="EMBL" id="KAF9478689.1"/>
    </source>
</evidence>
<feature type="transmembrane region" description="Helical" evidence="6">
    <location>
        <begin position="184"/>
        <end position="211"/>
    </location>
</feature>
<dbReference type="InterPro" id="IPR036259">
    <property type="entry name" value="MFS_trans_sf"/>
</dbReference>
<keyword evidence="2" id="KW-0813">Transport</keyword>
<dbReference type="InterPro" id="IPR020846">
    <property type="entry name" value="MFS_dom"/>
</dbReference>
<feature type="transmembrane region" description="Helical" evidence="6">
    <location>
        <begin position="278"/>
        <end position="297"/>
    </location>
</feature>
<accession>A0A9P6CZV4</accession>
<dbReference type="InterPro" id="IPR011701">
    <property type="entry name" value="MFS"/>
</dbReference>